<dbReference type="InterPro" id="IPR018389">
    <property type="entry name" value="DctP_fam"/>
</dbReference>
<dbReference type="InterPro" id="IPR038404">
    <property type="entry name" value="TRAP_DctP_sf"/>
</dbReference>
<accession>A0A7W6K5T0</accession>
<dbReference type="CDD" id="cd13665">
    <property type="entry name" value="PBP2_TRAP_Dctp3_4"/>
    <property type="match status" value="1"/>
</dbReference>
<dbReference type="AlphaFoldDB" id="A0A7W6K5T0"/>
<organism evidence="3 4">
    <name type="scientific">Allorhizobium borbori</name>
    <dbReference type="NCBI Taxonomy" id="485907"/>
    <lineage>
        <taxon>Bacteria</taxon>
        <taxon>Pseudomonadati</taxon>
        <taxon>Pseudomonadota</taxon>
        <taxon>Alphaproteobacteria</taxon>
        <taxon>Hyphomicrobiales</taxon>
        <taxon>Rhizobiaceae</taxon>
        <taxon>Rhizobium/Agrobacterium group</taxon>
        <taxon>Allorhizobium</taxon>
    </lineage>
</organism>
<evidence type="ECO:0000256" key="1">
    <source>
        <dbReference type="ARBA" id="ARBA00022729"/>
    </source>
</evidence>
<comment type="caution">
    <text evidence="3">The sequence shown here is derived from an EMBL/GenBank/DDBJ whole genome shotgun (WGS) entry which is preliminary data.</text>
</comment>
<dbReference type="PANTHER" id="PTHR33376">
    <property type="match status" value="1"/>
</dbReference>
<reference evidence="3 4" key="1">
    <citation type="submission" date="2020-08" db="EMBL/GenBank/DDBJ databases">
        <title>Genomic Encyclopedia of Type Strains, Phase IV (KMG-IV): sequencing the most valuable type-strain genomes for metagenomic binning, comparative biology and taxonomic classification.</title>
        <authorList>
            <person name="Goeker M."/>
        </authorList>
    </citation>
    <scope>NUCLEOTIDE SEQUENCE [LARGE SCALE GENOMIC DNA]</scope>
    <source>
        <strain evidence="3 4">DSM 26385</strain>
    </source>
</reference>
<protein>
    <submittedName>
        <fullName evidence="3">TRAP-type C4-dicarboxylate transport system substrate-binding protein</fullName>
    </submittedName>
</protein>
<dbReference type="PANTHER" id="PTHR33376:SF15">
    <property type="entry name" value="BLL6794 PROTEIN"/>
    <property type="match status" value="1"/>
</dbReference>
<dbReference type="Proteomes" id="UP000584824">
    <property type="component" value="Unassembled WGS sequence"/>
</dbReference>
<evidence type="ECO:0000256" key="2">
    <source>
        <dbReference type="SAM" id="SignalP"/>
    </source>
</evidence>
<sequence>MRLSRTFVSLVFAAAAGLATAGSAAAQTVLNMANWLPPSHPLMTSVMIPYAEAVKKATEGRVTINVLPAPLGPPAAHFDFAVNGVADITYGVQGYNPGRFKTTNLTELPFLGDSAEFNSVGYWRVFDKTLRKAGEYDNVKVLGVFTHGPGEIFTKGIDLSSTEVIKGKKIRVGGGIVADLVKALGGVPVEGPSSKTYEIMSSGVADGITFPFESVAFFKLIPLLDSAFLVPGGLYNTSFFVVMNKAKWNALSDADKAAIDSVSGEALARLAGKAWDAADAAGKAAMDGKIKMVAASPEQVKAIEAGLSEIVAAKLAEVKAAGIDEKAAYEELKAEIAKAEKGE</sequence>
<dbReference type="GO" id="GO:0055085">
    <property type="term" value="P:transmembrane transport"/>
    <property type="evidence" value="ECO:0007669"/>
    <property type="project" value="InterPro"/>
</dbReference>
<dbReference type="EMBL" id="JACIDU010000028">
    <property type="protein sequence ID" value="MBB4105738.1"/>
    <property type="molecule type" value="Genomic_DNA"/>
</dbReference>
<evidence type="ECO:0000313" key="3">
    <source>
        <dbReference type="EMBL" id="MBB4105738.1"/>
    </source>
</evidence>
<evidence type="ECO:0000313" key="4">
    <source>
        <dbReference type="Proteomes" id="UP000584824"/>
    </source>
</evidence>
<keyword evidence="4" id="KW-1185">Reference proteome</keyword>
<keyword evidence="1 2" id="KW-0732">Signal</keyword>
<feature type="chain" id="PRO_5031433259" evidence="2">
    <location>
        <begin position="27"/>
        <end position="343"/>
    </location>
</feature>
<feature type="signal peptide" evidence="2">
    <location>
        <begin position="1"/>
        <end position="26"/>
    </location>
</feature>
<dbReference type="Pfam" id="PF03480">
    <property type="entry name" value="DctP"/>
    <property type="match status" value="1"/>
</dbReference>
<proteinExistence type="predicted"/>
<dbReference type="RefSeq" id="WP_183795489.1">
    <property type="nucleotide sequence ID" value="NZ_JACIDU010000028.1"/>
</dbReference>
<name>A0A7W6K5T0_9HYPH</name>
<gene>
    <name evidence="3" type="ORF">GGQ66_004326</name>
</gene>
<dbReference type="Gene3D" id="3.40.190.170">
    <property type="entry name" value="Bacterial extracellular solute-binding protein, family 7"/>
    <property type="match status" value="1"/>
</dbReference>